<dbReference type="SMART" id="SM00248">
    <property type="entry name" value="ANK"/>
    <property type="match status" value="7"/>
</dbReference>
<dbReference type="InterPro" id="IPR036770">
    <property type="entry name" value="Ankyrin_rpt-contain_sf"/>
</dbReference>
<accession>A0A1V9YPS3</accession>
<feature type="repeat" description="ANK" evidence="3">
    <location>
        <begin position="451"/>
        <end position="483"/>
    </location>
</feature>
<dbReference type="AlphaFoldDB" id="A0A1V9YPS3"/>
<dbReference type="PANTHER" id="PTHR24193">
    <property type="entry name" value="ANKYRIN REPEAT PROTEIN"/>
    <property type="match status" value="1"/>
</dbReference>
<feature type="repeat" description="ANK" evidence="3">
    <location>
        <begin position="200"/>
        <end position="229"/>
    </location>
</feature>
<keyword evidence="6" id="KW-0675">Receptor</keyword>
<dbReference type="Gene3D" id="3.40.50.10140">
    <property type="entry name" value="Toll/interleukin-1 receptor homology (TIR) domain"/>
    <property type="match status" value="2"/>
</dbReference>
<feature type="repeat" description="ANK" evidence="3">
    <location>
        <begin position="336"/>
        <end position="368"/>
    </location>
</feature>
<proteinExistence type="predicted"/>
<dbReference type="InterPro" id="IPR002110">
    <property type="entry name" value="Ankyrin_rpt"/>
</dbReference>
<feature type="non-terminal residue" evidence="6">
    <location>
        <position position="1"/>
    </location>
</feature>
<evidence type="ECO:0000313" key="6">
    <source>
        <dbReference type="EMBL" id="OQR87722.1"/>
    </source>
</evidence>
<dbReference type="OrthoDB" id="102463at2759"/>
<dbReference type="GO" id="GO:0045944">
    <property type="term" value="P:positive regulation of transcription by RNA polymerase II"/>
    <property type="evidence" value="ECO:0007669"/>
    <property type="project" value="TreeGrafter"/>
</dbReference>
<reference evidence="6 7" key="1">
    <citation type="journal article" date="2014" name="Genome Biol. Evol.">
        <title>The secreted proteins of Achlya hypogyna and Thraustotheca clavata identify the ancestral oomycete secretome and reveal gene acquisitions by horizontal gene transfer.</title>
        <authorList>
            <person name="Misner I."/>
            <person name="Blouin N."/>
            <person name="Leonard G."/>
            <person name="Richards T.A."/>
            <person name="Lane C.E."/>
        </authorList>
    </citation>
    <scope>NUCLEOTIDE SEQUENCE [LARGE SCALE GENOMIC DNA]</scope>
    <source>
        <strain evidence="6 7">ATCC 34112</strain>
    </source>
</reference>
<protein>
    <submittedName>
        <fullName evidence="6">Transient receptor potential Ca2 channel (TRP-CC) family protein</fullName>
    </submittedName>
</protein>
<dbReference type="PRINTS" id="PR01415">
    <property type="entry name" value="ANKYRIN"/>
</dbReference>
<dbReference type="Pfam" id="PF12796">
    <property type="entry name" value="Ank_2"/>
    <property type="match status" value="1"/>
</dbReference>
<dbReference type="PROSITE" id="PS50088">
    <property type="entry name" value="ANK_REPEAT"/>
    <property type="match status" value="6"/>
</dbReference>
<evidence type="ECO:0000313" key="7">
    <source>
        <dbReference type="Proteomes" id="UP000243217"/>
    </source>
</evidence>
<feature type="domain" description="TIR" evidence="5">
    <location>
        <begin position="731"/>
        <end position="826"/>
    </location>
</feature>
<keyword evidence="4" id="KW-0472">Membrane</keyword>
<dbReference type="Gene3D" id="1.25.40.20">
    <property type="entry name" value="Ankyrin repeat-containing domain"/>
    <property type="match status" value="4"/>
</dbReference>
<dbReference type="Proteomes" id="UP000243217">
    <property type="component" value="Unassembled WGS sequence"/>
</dbReference>
<organism evidence="6 7">
    <name type="scientific">Thraustotheca clavata</name>
    <dbReference type="NCBI Taxonomy" id="74557"/>
    <lineage>
        <taxon>Eukaryota</taxon>
        <taxon>Sar</taxon>
        <taxon>Stramenopiles</taxon>
        <taxon>Oomycota</taxon>
        <taxon>Saprolegniomycetes</taxon>
        <taxon>Saprolegniales</taxon>
        <taxon>Achlyaceae</taxon>
        <taxon>Thraustotheca</taxon>
    </lineage>
</organism>
<feature type="transmembrane region" description="Helical" evidence="4">
    <location>
        <begin position="20"/>
        <end position="41"/>
    </location>
</feature>
<dbReference type="GO" id="GO:0005634">
    <property type="term" value="C:nucleus"/>
    <property type="evidence" value="ECO:0007669"/>
    <property type="project" value="TreeGrafter"/>
</dbReference>
<dbReference type="PROSITE" id="PS50297">
    <property type="entry name" value="ANK_REP_REGION"/>
    <property type="match status" value="5"/>
</dbReference>
<dbReference type="InterPro" id="IPR000157">
    <property type="entry name" value="TIR_dom"/>
</dbReference>
<dbReference type="STRING" id="74557.A0A1V9YPS3"/>
<dbReference type="InterPro" id="IPR050663">
    <property type="entry name" value="Ankyrin-SOCS_Box"/>
</dbReference>
<dbReference type="Pfam" id="PF00023">
    <property type="entry name" value="Ank"/>
    <property type="match status" value="3"/>
</dbReference>
<keyword evidence="4" id="KW-1133">Transmembrane helix</keyword>
<dbReference type="EMBL" id="JNBS01003377">
    <property type="protein sequence ID" value="OQR87722.1"/>
    <property type="molecule type" value="Genomic_DNA"/>
</dbReference>
<evidence type="ECO:0000256" key="3">
    <source>
        <dbReference type="PROSITE-ProRule" id="PRU00023"/>
    </source>
</evidence>
<keyword evidence="7" id="KW-1185">Reference proteome</keyword>
<dbReference type="SUPFAM" id="SSF52200">
    <property type="entry name" value="Toll/Interleukin receptor TIR domain"/>
    <property type="match status" value="2"/>
</dbReference>
<keyword evidence="1" id="KW-0677">Repeat</keyword>
<dbReference type="GO" id="GO:0007165">
    <property type="term" value="P:signal transduction"/>
    <property type="evidence" value="ECO:0007669"/>
    <property type="project" value="InterPro"/>
</dbReference>
<name>A0A1V9YPS3_9STRA</name>
<evidence type="ECO:0000259" key="5">
    <source>
        <dbReference type="Pfam" id="PF13676"/>
    </source>
</evidence>
<dbReference type="GO" id="GO:0000976">
    <property type="term" value="F:transcription cis-regulatory region binding"/>
    <property type="evidence" value="ECO:0007669"/>
    <property type="project" value="TreeGrafter"/>
</dbReference>
<dbReference type="Pfam" id="PF13676">
    <property type="entry name" value="TIR_2"/>
    <property type="match status" value="1"/>
</dbReference>
<feature type="repeat" description="ANK" evidence="3">
    <location>
        <begin position="140"/>
        <end position="172"/>
    </location>
</feature>
<feature type="repeat" description="ANK" evidence="3">
    <location>
        <begin position="298"/>
        <end position="330"/>
    </location>
</feature>
<sequence length="876" mass="97636">LLYWGLGNKFQISCMTTTWGAAVWIANGVLMVITLVQWIIFDRFRTHQKLQLGAPNELEHVGNWKFRRWIASLMGANAKKNNELRAELYAAAKRDPDEPNKVNDILNKARRGFTTDMDRNTFLWKLYATPRIVFGIYSTRTKNPLHVACEKGNVAIVRILLEAGLHPDFLDKLGGVDMGIGSIYQWLWGRHNKSKSVLVSALHVAVSHGNMDCIDLLQKFGANMDILAKTDIWSSELAVPPLFHADSRESMQALLRYGANHLMVPSFGSAMSITVLQHNIFLDRGALVSLLEEYGCDAALTPLHAVAAAGDVASVQYYLKRGVFVDALGEYHVGINQRTPLHWAAVMGRTRVVQCLLKHGANVNMKDSLERTPLHWATRNNFAGVVEALLEAGADAHSADKNKMTPLCLAAHSGLLRQDTIQAFVQYMTKDLPETVDRFEAAGDVLSCTECGQTPLHYALMLGHSETAQALVLCGANIYALNSERRRAIDCCSSVQLQYEVKKASGSVDVYLSYERPYLHFAEEVRNAIESHFISVHLRPLDDNGISSVNGNVLKLIAGNFTKVMETVSVVMCLLSKGYNQSNICMQELAYAKQLDVPVVAVNCDCDFLSEELQVYLFTRQIIPFQPCIIQADYSLEFVEFEVDQEVFAERLRSLLDGLRDEVELHRLGGGPKTRHMQGILRMTSLIETITPTKPTKLRLSNSSAVSMVSSHYGLTATNSSRKNLGPAHSIFISHGDCHPSFVELLKTRLRELGGSVLVDSGTKVSNMKERIIAAKDAILQCQLFIVVLSVESIKTQLVSDQLAFAEDKGKRIVPICLHDNFDDPDGKLRLFDKERILVFSDDLGFEHGMDNVEEILTEVLEREESAEDEEASNRI</sequence>
<evidence type="ECO:0000256" key="1">
    <source>
        <dbReference type="ARBA" id="ARBA00022737"/>
    </source>
</evidence>
<dbReference type="SUPFAM" id="SSF48403">
    <property type="entry name" value="Ankyrin repeat"/>
    <property type="match status" value="1"/>
</dbReference>
<evidence type="ECO:0000256" key="2">
    <source>
        <dbReference type="ARBA" id="ARBA00023043"/>
    </source>
</evidence>
<dbReference type="InterPro" id="IPR035897">
    <property type="entry name" value="Toll_tir_struct_dom_sf"/>
</dbReference>
<evidence type="ECO:0000256" key="4">
    <source>
        <dbReference type="SAM" id="Phobius"/>
    </source>
</evidence>
<keyword evidence="2 3" id="KW-0040">ANK repeat</keyword>
<keyword evidence="4" id="KW-0812">Transmembrane</keyword>
<dbReference type="PANTHER" id="PTHR24193:SF121">
    <property type="entry name" value="ADA2A-CONTAINING COMPLEX COMPONENT 3, ISOFORM D"/>
    <property type="match status" value="1"/>
</dbReference>
<comment type="caution">
    <text evidence="6">The sequence shown here is derived from an EMBL/GenBank/DDBJ whole genome shotgun (WGS) entry which is preliminary data.</text>
</comment>
<gene>
    <name evidence="6" type="ORF">THRCLA_10432</name>
</gene>
<feature type="repeat" description="ANK" evidence="3">
    <location>
        <begin position="369"/>
        <end position="401"/>
    </location>
</feature>